<gene>
    <name evidence="2" type="ORF">Nepgr_003447</name>
</gene>
<dbReference type="InterPro" id="IPR012442">
    <property type="entry name" value="DUF1645_plant"/>
</dbReference>
<dbReference type="AlphaFoldDB" id="A0AAD3RZM1"/>
<comment type="caution">
    <text evidence="2">The sequence shown here is derived from an EMBL/GenBank/DDBJ whole genome shotgun (WGS) entry which is preliminary data.</text>
</comment>
<feature type="compositionally biased region" description="Acidic residues" evidence="1">
    <location>
        <begin position="28"/>
        <end position="41"/>
    </location>
</feature>
<keyword evidence="3" id="KW-1185">Reference proteome</keyword>
<dbReference type="Pfam" id="PF07816">
    <property type="entry name" value="DUF1645"/>
    <property type="match status" value="1"/>
</dbReference>
<proteinExistence type="predicted"/>
<evidence type="ECO:0000256" key="1">
    <source>
        <dbReference type="SAM" id="MobiDB-lite"/>
    </source>
</evidence>
<dbReference type="PANTHER" id="PTHR33095:SF114">
    <property type="entry name" value="DUF1645 FAMILY PROTEIN"/>
    <property type="match status" value="1"/>
</dbReference>
<dbReference type="PANTHER" id="PTHR33095">
    <property type="entry name" value="OS07G0619500 PROTEIN"/>
    <property type="match status" value="1"/>
</dbReference>
<reference evidence="2" key="1">
    <citation type="submission" date="2023-05" db="EMBL/GenBank/DDBJ databases">
        <title>Nepenthes gracilis genome sequencing.</title>
        <authorList>
            <person name="Fukushima K."/>
        </authorList>
    </citation>
    <scope>NUCLEOTIDE SEQUENCE</scope>
    <source>
        <strain evidence="2">SING2019-196</strain>
    </source>
</reference>
<accession>A0AAD3RZM1</accession>
<evidence type="ECO:0000313" key="3">
    <source>
        <dbReference type="Proteomes" id="UP001279734"/>
    </source>
</evidence>
<name>A0AAD3RZM1_NEPGR</name>
<feature type="region of interest" description="Disordered" evidence="1">
    <location>
        <begin position="23"/>
        <end position="56"/>
    </location>
</feature>
<dbReference type="EMBL" id="BSYO01000003">
    <property type="protein sequence ID" value="GMH01608.1"/>
    <property type="molecule type" value="Genomic_DNA"/>
</dbReference>
<protein>
    <submittedName>
        <fullName evidence="2">Uncharacterized protein</fullName>
    </submittedName>
</protein>
<sequence length="292" mass="32422">MQADLPLTASSIISTYEREGLTEIAGEVNEESNLEVPDEAEKEERGAQGLSQHDVLEDEDDYEFSFICGETKSPISAEDIFQNGQIRPLFQFVVEDQNPDTVTHDYDEKSRSVGIPIKKMFVGRSDLSSEAEDANRDEEGPHCAWTAAAAVPSEATCSSPETCKKSNSTGFSKLFRFRDLLIRSYSDGKDAFVFLPSSKRDDKDEGTPSQKGSSTTERKSATNGSGRVRMKSKVAQADTTPEKRAASTYAMQYEKKKGGIEGEKRKSYLPYRQDLVGFFTNVNGMSRNVHPY</sequence>
<evidence type="ECO:0000313" key="2">
    <source>
        <dbReference type="EMBL" id="GMH01608.1"/>
    </source>
</evidence>
<organism evidence="2 3">
    <name type="scientific">Nepenthes gracilis</name>
    <name type="common">Slender pitcher plant</name>
    <dbReference type="NCBI Taxonomy" id="150966"/>
    <lineage>
        <taxon>Eukaryota</taxon>
        <taxon>Viridiplantae</taxon>
        <taxon>Streptophyta</taxon>
        <taxon>Embryophyta</taxon>
        <taxon>Tracheophyta</taxon>
        <taxon>Spermatophyta</taxon>
        <taxon>Magnoliopsida</taxon>
        <taxon>eudicotyledons</taxon>
        <taxon>Gunneridae</taxon>
        <taxon>Pentapetalae</taxon>
        <taxon>Caryophyllales</taxon>
        <taxon>Nepenthaceae</taxon>
        <taxon>Nepenthes</taxon>
    </lineage>
</organism>
<feature type="region of interest" description="Disordered" evidence="1">
    <location>
        <begin position="196"/>
        <end position="266"/>
    </location>
</feature>
<feature type="compositionally biased region" description="Polar residues" evidence="1">
    <location>
        <begin position="207"/>
        <end position="225"/>
    </location>
</feature>
<dbReference type="Proteomes" id="UP001279734">
    <property type="component" value="Unassembled WGS sequence"/>
</dbReference>
<feature type="compositionally biased region" description="Basic and acidic residues" evidence="1">
    <location>
        <begin position="253"/>
        <end position="266"/>
    </location>
</feature>